<evidence type="ECO:0000313" key="1">
    <source>
        <dbReference type="EMBL" id="GBP02455.1"/>
    </source>
</evidence>
<gene>
    <name evidence="1" type="ORF">EVAR_64554_1</name>
</gene>
<keyword evidence="2" id="KW-1185">Reference proteome</keyword>
<organism evidence="1 2">
    <name type="scientific">Eumeta variegata</name>
    <name type="common">Bagworm moth</name>
    <name type="synonym">Eumeta japonica</name>
    <dbReference type="NCBI Taxonomy" id="151549"/>
    <lineage>
        <taxon>Eukaryota</taxon>
        <taxon>Metazoa</taxon>
        <taxon>Ecdysozoa</taxon>
        <taxon>Arthropoda</taxon>
        <taxon>Hexapoda</taxon>
        <taxon>Insecta</taxon>
        <taxon>Pterygota</taxon>
        <taxon>Neoptera</taxon>
        <taxon>Endopterygota</taxon>
        <taxon>Lepidoptera</taxon>
        <taxon>Glossata</taxon>
        <taxon>Ditrysia</taxon>
        <taxon>Tineoidea</taxon>
        <taxon>Psychidae</taxon>
        <taxon>Oiketicinae</taxon>
        <taxon>Eumeta</taxon>
    </lineage>
</organism>
<protein>
    <submittedName>
        <fullName evidence="1">Uncharacterized protein</fullName>
    </submittedName>
</protein>
<dbReference type="EMBL" id="BGZK01003548">
    <property type="protein sequence ID" value="GBP02455.1"/>
    <property type="molecule type" value="Genomic_DNA"/>
</dbReference>
<reference evidence="1 2" key="1">
    <citation type="journal article" date="2019" name="Commun. Biol.">
        <title>The bagworm genome reveals a unique fibroin gene that provides high tensile strength.</title>
        <authorList>
            <person name="Kono N."/>
            <person name="Nakamura H."/>
            <person name="Ohtoshi R."/>
            <person name="Tomita M."/>
            <person name="Numata K."/>
            <person name="Arakawa K."/>
        </authorList>
    </citation>
    <scope>NUCLEOTIDE SEQUENCE [LARGE SCALE GENOMIC DNA]</scope>
</reference>
<sequence length="281" mass="31182">MLSSRPALPIARQLRAVALAANSVKRGQWRCCMLLASEVILLRLQLQSARSAACKPLACACYRVSCDLNETSAAIGGTPRRINEHESVTHSPPCVKSHLIKSDVGLVASVPSTSRRRDGAFGRTDDANMWCTTTYFSTLCVVFMTCKVLPAPDRNSNMGVLRDADLLETSGTRGETQSEKVEDYEEVYDYIKMHETGGVLNTKVEFVNAPKGQEAKKVYDVKMKKKWPNRSNSIGNQTNQTGVFENDKAIVSLPEGQQITQELQKKKLKIVIFYKSKMMGK</sequence>
<dbReference type="Proteomes" id="UP000299102">
    <property type="component" value="Unassembled WGS sequence"/>
</dbReference>
<accession>A0A4C1SKC9</accession>
<proteinExistence type="predicted"/>
<evidence type="ECO:0000313" key="2">
    <source>
        <dbReference type="Proteomes" id="UP000299102"/>
    </source>
</evidence>
<name>A0A4C1SKC9_EUMVA</name>
<dbReference type="AlphaFoldDB" id="A0A4C1SKC9"/>
<comment type="caution">
    <text evidence="1">The sequence shown here is derived from an EMBL/GenBank/DDBJ whole genome shotgun (WGS) entry which is preliminary data.</text>
</comment>